<keyword evidence="2 11" id="KW-0723">Serine/threonine-protein kinase</keyword>
<evidence type="ECO:0000313" key="17">
    <source>
        <dbReference type="Proteomes" id="UP000604046"/>
    </source>
</evidence>
<dbReference type="SUPFAM" id="SSF56112">
    <property type="entry name" value="Protein kinase-like (PK-like)"/>
    <property type="match status" value="1"/>
</dbReference>
<evidence type="ECO:0000256" key="5">
    <source>
        <dbReference type="ARBA" id="ARBA00022777"/>
    </source>
</evidence>
<comment type="similarity">
    <text evidence="12">Belongs to the protein kinase superfamily. Ser/Thr protein kinase family. Aurora subfamily.</text>
</comment>
<evidence type="ECO:0000256" key="10">
    <source>
        <dbReference type="PROSITE-ProRule" id="PRU10141"/>
    </source>
</evidence>
<dbReference type="PROSITE" id="PS00108">
    <property type="entry name" value="PROTEIN_KINASE_ST"/>
    <property type="match status" value="1"/>
</dbReference>
<feature type="region of interest" description="Disordered" evidence="14">
    <location>
        <begin position="275"/>
        <end position="298"/>
    </location>
</feature>
<comment type="catalytic activity">
    <reaction evidence="12">
        <text>L-threonyl-[protein] + ATP = O-phospho-L-threonyl-[protein] + ADP + H(+)</text>
        <dbReference type="Rhea" id="RHEA:46608"/>
        <dbReference type="Rhea" id="RHEA-COMP:11060"/>
        <dbReference type="Rhea" id="RHEA-COMP:11605"/>
        <dbReference type="ChEBI" id="CHEBI:15378"/>
        <dbReference type="ChEBI" id="CHEBI:30013"/>
        <dbReference type="ChEBI" id="CHEBI:30616"/>
        <dbReference type="ChEBI" id="CHEBI:61977"/>
        <dbReference type="ChEBI" id="CHEBI:456216"/>
        <dbReference type="EC" id="2.7.11.1"/>
    </reaction>
</comment>
<keyword evidence="6 8" id="KW-0067">ATP-binding</keyword>
<dbReference type="EC" id="2.7.11.1" evidence="12"/>
<feature type="cross-link" description="Glycyl lysine isopeptide (Lys-Gly) (interchain with G-Cter in SUMO2)" evidence="9">
    <location>
        <position position="140"/>
    </location>
</feature>
<dbReference type="SMART" id="SM00220">
    <property type="entry name" value="S_TKc"/>
    <property type="match status" value="1"/>
</dbReference>
<dbReference type="Proteomes" id="UP000604046">
    <property type="component" value="Unassembled WGS sequence"/>
</dbReference>
<dbReference type="GO" id="GO:0004674">
    <property type="term" value="F:protein serine/threonine kinase activity"/>
    <property type="evidence" value="ECO:0007669"/>
    <property type="project" value="UniProtKB-KW"/>
</dbReference>
<feature type="binding site" evidence="8">
    <location>
        <position position="42"/>
    </location>
    <ligand>
        <name>ATP</name>
        <dbReference type="ChEBI" id="CHEBI:30616"/>
    </ligand>
</feature>
<dbReference type="PANTHER" id="PTHR24350">
    <property type="entry name" value="SERINE/THREONINE-PROTEIN KINASE IAL-RELATED"/>
    <property type="match status" value="1"/>
</dbReference>
<evidence type="ECO:0000256" key="2">
    <source>
        <dbReference type="ARBA" id="ARBA00022527"/>
    </source>
</evidence>
<sequence>MASDPRAKGAEDLQFEKCLGRGYFGEVWQAQTKSDRKAVAVKKVRLQLILENQLLDQLKREINILYSLQHPRIVRLFFHFEDKYFVYLGMEFCIGGSLFDKLQKSEKFSCQRAANYFLQTCEALDYLHHLPDKVIHRDIKPENILLDANDSAKLADFGWANLLEQDKRRTFCGTLDYLAPEMIRGTGHDESVDMWTMGVLLYEMLTGQSPFGSQSKETTCKRIVHVDLLFPSEMDQDGRDLIAKLCRKNPAERLKVREAMAHEFIARSGDSFAGDSAAARGGYPPGPEKGITAAGDEDLPRPSVVARKLRSECEKLGGEKEHLMQAIQNMEDQIQKQKDLLRDAEAQDCIMLHVYKVYVL</sequence>
<dbReference type="InterPro" id="IPR008271">
    <property type="entry name" value="Ser/Thr_kinase_AS"/>
</dbReference>
<organism evidence="16 17">
    <name type="scientific">Symbiodinium natans</name>
    <dbReference type="NCBI Taxonomy" id="878477"/>
    <lineage>
        <taxon>Eukaryota</taxon>
        <taxon>Sar</taxon>
        <taxon>Alveolata</taxon>
        <taxon>Dinophyceae</taxon>
        <taxon>Suessiales</taxon>
        <taxon>Symbiodiniaceae</taxon>
        <taxon>Symbiodinium</taxon>
    </lineage>
</organism>
<dbReference type="PROSITE" id="PS50011">
    <property type="entry name" value="PROTEIN_KINASE_DOM"/>
    <property type="match status" value="1"/>
</dbReference>
<evidence type="ECO:0000256" key="1">
    <source>
        <dbReference type="ARBA" id="ARBA00011245"/>
    </source>
</evidence>
<comment type="subunit">
    <text evidence="1">Monomer.</text>
</comment>
<evidence type="ECO:0000256" key="6">
    <source>
        <dbReference type="ARBA" id="ARBA00022840"/>
    </source>
</evidence>
<dbReference type="InterPro" id="IPR000719">
    <property type="entry name" value="Prot_kinase_dom"/>
</dbReference>
<keyword evidence="13" id="KW-0175">Coiled coil</keyword>
<keyword evidence="5 12" id="KW-0418">Kinase</keyword>
<accession>A0A812RFF3</accession>
<evidence type="ECO:0000256" key="7">
    <source>
        <dbReference type="PIRSR" id="PIRSR630616-1"/>
    </source>
</evidence>
<evidence type="ECO:0000313" key="16">
    <source>
        <dbReference type="EMBL" id="CAE7434701.1"/>
    </source>
</evidence>
<comment type="caution">
    <text evidence="16">The sequence shown here is derived from an EMBL/GenBank/DDBJ whole genome shotgun (WGS) entry which is preliminary data.</text>
</comment>
<reference evidence="16" key="1">
    <citation type="submission" date="2021-02" db="EMBL/GenBank/DDBJ databases">
        <authorList>
            <person name="Dougan E. K."/>
            <person name="Rhodes N."/>
            <person name="Thang M."/>
            <person name="Chan C."/>
        </authorList>
    </citation>
    <scope>NUCLEOTIDE SEQUENCE</scope>
</reference>
<evidence type="ECO:0000256" key="9">
    <source>
        <dbReference type="PIRSR" id="PIRSR630616-3"/>
    </source>
</evidence>
<keyword evidence="17" id="KW-1185">Reference proteome</keyword>
<evidence type="ECO:0000256" key="8">
    <source>
        <dbReference type="PIRSR" id="PIRSR630616-2"/>
    </source>
</evidence>
<gene>
    <name evidence="16" type="primary">aurka-a</name>
    <name evidence="16" type="ORF">SNAT2548_LOCUS23609</name>
</gene>
<evidence type="ECO:0000256" key="14">
    <source>
        <dbReference type="SAM" id="MobiDB-lite"/>
    </source>
</evidence>
<dbReference type="InterPro" id="IPR030616">
    <property type="entry name" value="Aur-like"/>
</dbReference>
<name>A0A812RFF3_9DINO</name>
<dbReference type="Pfam" id="PF00069">
    <property type="entry name" value="Pkinase"/>
    <property type="match status" value="1"/>
</dbReference>
<dbReference type="GO" id="GO:0005524">
    <property type="term" value="F:ATP binding"/>
    <property type="evidence" value="ECO:0007669"/>
    <property type="project" value="UniProtKB-UniRule"/>
</dbReference>
<evidence type="ECO:0000259" key="15">
    <source>
        <dbReference type="PROSITE" id="PS50011"/>
    </source>
</evidence>
<evidence type="ECO:0000256" key="3">
    <source>
        <dbReference type="ARBA" id="ARBA00022679"/>
    </source>
</evidence>
<dbReference type="OrthoDB" id="408668at2759"/>
<evidence type="ECO:0000256" key="13">
    <source>
        <dbReference type="SAM" id="Coils"/>
    </source>
</evidence>
<evidence type="ECO:0000256" key="11">
    <source>
        <dbReference type="RuleBase" id="RU000304"/>
    </source>
</evidence>
<evidence type="ECO:0000256" key="4">
    <source>
        <dbReference type="ARBA" id="ARBA00022741"/>
    </source>
</evidence>
<protein>
    <recommendedName>
        <fullName evidence="12">Aurora kinase</fullName>
        <ecNumber evidence="12">2.7.11.1</ecNumber>
    </recommendedName>
</protein>
<proteinExistence type="inferred from homology"/>
<feature type="domain" description="Protein kinase" evidence="15">
    <location>
        <begin position="13"/>
        <end position="265"/>
    </location>
</feature>
<feature type="active site" description="Proton acceptor" evidence="7">
    <location>
        <position position="138"/>
    </location>
</feature>
<dbReference type="PROSITE" id="PS00107">
    <property type="entry name" value="PROTEIN_KINASE_ATP"/>
    <property type="match status" value="1"/>
</dbReference>
<dbReference type="CDD" id="cd14007">
    <property type="entry name" value="STKc_Aurora"/>
    <property type="match status" value="1"/>
</dbReference>
<comment type="catalytic activity">
    <reaction evidence="12">
        <text>L-seryl-[protein] + ATP = O-phospho-L-seryl-[protein] + ADP + H(+)</text>
        <dbReference type="Rhea" id="RHEA:17989"/>
        <dbReference type="Rhea" id="RHEA-COMP:9863"/>
        <dbReference type="Rhea" id="RHEA-COMP:11604"/>
        <dbReference type="ChEBI" id="CHEBI:15378"/>
        <dbReference type="ChEBI" id="CHEBI:29999"/>
        <dbReference type="ChEBI" id="CHEBI:30616"/>
        <dbReference type="ChEBI" id="CHEBI:83421"/>
        <dbReference type="ChEBI" id="CHEBI:456216"/>
        <dbReference type="EC" id="2.7.11.1"/>
    </reaction>
</comment>
<feature type="coiled-coil region" evidence="13">
    <location>
        <begin position="306"/>
        <end position="347"/>
    </location>
</feature>
<keyword evidence="3 12" id="KW-0808">Transferase</keyword>
<dbReference type="FunFam" id="3.30.200.20:FF:000042">
    <property type="entry name" value="Aurora kinase A"/>
    <property type="match status" value="1"/>
</dbReference>
<dbReference type="FunFam" id="1.10.510.10:FF:000571">
    <property type="entry name" value="Maternal embryonic leucine zipper kinase"/>
    <property type="match status" value="1"/>
</dbReference>
<evidence type="ECO:0000256" key="12">
    <source>
        <dbReference type="RuleBase" id="RU367134"/>
    </source>
</evidence>
<dbReference type="InterPro" id="IPR011009">
    <property type="entry name" value="Kinase-like_dom_sf"/>
</dbReference>
<dbReference type="EMBL" id="CAJNDS010002327">
    <property type="protein sequence ID" value="CAE7434701.1"/>
    <property type="molecule type" value="Genomic_DNA"/>
</dbReference>
<keyword evidence="4 8" id="KW-0547">Nucleotide-binding</keyword>
<feature type="binding site" evidence="8">
    <location>
        <position position="156"/>
    </location>
    <ligand>
        <name>ATP</name>
        <dbReference type="ChEBI" id="CHEBI:30616"/>
    </ligand>
</feature>
<dbReference type="Gene3D" id="1.10.510.10">
    <property type="entry name" value="Transferase(Phosphotransferase) domain 1"/>
    <property type="match status" value="1"/>
</dbReference>
<dbReference type="AlphaFoldDB" id="A0A812RFF3"/>
<feature type="binding site" evidence="8">
    <location>
        <begin position="142"/>
        <end position="143"/>
    </location>
    <ligand>
        <name>ATP</name>
        <dbReference type="ChEBI" id="CHEBI:30616"/>
    </ligand>
</feature>
<dbReference type="InterPro" id="IPR017441">
    <property type="entry name" value="Protein_kinase_ATP_BS"/>
</dbReference>
<feature type="binding site" evidence="10">
    <location>
        <position position="43"/>
    </location>
    <ligand>
        <name>ATP</name>
        <dbReference type="ChEBI" id="CHEBI:30616"/>
    </ligand>
</feature>